<dbReference type="AlphaFoldDB" id="K6XTC5"/>
<evidence type="ECO:0000313" key="3">
    <source>
        <dbReference type="Proteomes" id="UP000035058"/>
    </source>
</evidence>
<protein>
    <submittedName>
        <fullName evidence="2">Uncharacterized protein</fullName>
    </submittedName>
</protein>
<organism evidence="2 3">
    <name type="scientific">Gordonia namibiensis NBRC 108229</name>
    <dbReference type="NCBI Taxonomy" id="1208314"/>
    <lineage>
        <taxon>Bacteria</taxon>
        <taxon>Bacillati</taxon>
        <taxon>Actinomycetota</taxon>
        <taxon>Actinomycetes</taxon>
        <taxon>Mycobacteriales</taxon>
        <taxon>Gordoniaceae</taxon>
        <taxon>Gordonia</taxon>
    </lineage>
</organism>
<sequence length="290" mass="30015">MCAALLLSACGGEDKGSGTSVPVPPDPVLTPVVGSVLFAPTPFAGSDGSDHLVYEVSLTNFMRTPVTITGVKTLDAGAAGTPELSGLDQTGVAGRLKPTGAPSVPPRPDVPEGYSEVLAPGQNGVLFLHLQFEGEAPKKLVHEISVRADGAPPQMRETTERIAEVEVNDAVVPVLGPPLIGEDYIAADACCDAVRHTRAILPLDGTPVVAQRYAVDWEQAGPDGKIFVGDAKDPASYRIYGDDVLAVADGTVVASRNICPSRYRGSSPRICRSPTPTATISSSTSATDSS</sequence>
<accession>K6XTC5</accession>
<dbReference type="RefSeq" id="WP_006868253.1">
    <property type="nucleotide sequence ID" value="NZ_BAHE01000044.1"/>
</dbReference>
<evidence type="ECO:0000313" key="2">
    <source>
        <dbReference type="EMBL" id="GAC02105.1"/>
    </source>
</evidence>
<reference evidence="2 3" key="1">
    <citation type="submission" date="2012-08" db="EMBL/GenBank/DDBJ databases">
        <title>Whole genome shotgun sequence of Gordonia namibiensis NBRC 108229.</title>
        <authorList>
            <person name="Isaki-Nakamura S."/>
            <person name="Hosoyama A."/>
            <person name="Tsuchikane K."/>
            <person name="Katsumata H."/>
            <person name="Baba S."/>
            <person name="Yamazaki S."/>
            <person name="Fujita N."/>
        </authorList>
    </citation>
    <scope>NUCLEOTIDE SEQUENCE [LARGE SCALE GENOMIC DNA]</scope>
    <source>
        <strain evidence="2 3">NBRC 108229</strain>
    </source>
</reference>
<feature type="compositionally biased region" description="Low complexity" evidence="1">
    <location>
        <begin position="273"/>
        <end position="290"/>
    </location>
</feature>
<evidence type="ECO:0000256" key="1">
    <source>
        <dbReference type="SAM" id="MobiDB-lite"/>
    </source>
</evidence>
<dbReference type="Proteomes" id="UP000035058">
    <property type="component" value="Unassembled WGS sequence"/>
</dbReference>
<name>K6XTC5_9ACTN</name>
<feature type="region of interest" description="Disordered" evidence="1">
    <location>
        <begin position="264"/>
        <end position="290"/>
    </location>
</feature>
<comment type="caution">
    <text evidence="2">The sequence shown here is derived from an EMBL/GenBank/DDBJ whole genome shotgun (WGS) entry which is preliminary data.</text>
</comment>
<gene>
    <name evidence="2" type="ORF">GONAM_44_00230</name>
</gene>
<proteinExistence type="predicted"/>
<dbReference type="EMBL" id="BAHE01000044">
    <property type="protein sequence ID" value="GAC02105.1"/>
    <property type="molecule type" value="Genomic_DNA"/>
</dbReference>
<feature type="region of interest" description="Disordered" evidence="1">
    <location>
        <begin position="85"/>
        <end position="108"/>
    </location>
</feature>
<keyword evidence="3" id="KW-1185">Reference proteome</keyword>